<gene>
    <name evidence="2" type="ORF">M409DRAFT_53430</name>
</gene>
<dbReference type="InterPro" id="IPR011050">
    <property type="entry name" value="Pectin_lyase_fold/virulence"/>
</dbReference>
<dbReference type="OrthoDB" id="10315676at2759"/>
<dbReference type="SUPFAM" id="SSF51126">
    <property type="entry name" value="Pectin lyase-like"/>
    <property type="match status" value="1"/>
</dbReference>
<reference evidence="2" key="1">
    <citation type="journal article" date="2020" name="Stud. Mycol.">
        <title>101 Dothideomycetes genomes: a test case for predicting lifestyles and emergence of pathogens.</title>
        <authorList>
            <person name="Haridas S."/>
            <person name="Albert R."/>
            <person name="Binder M."/>
            <person name="Bloem J."/>
            <person name="Labutti K."/>
            <person name="Salamov A."/>
            <person name="Andreopoulos B."/>
            <person name="Baker S."/>
            <person name="Barry K."/>
            <person name="Bills G."/>
            <person name="Bluhm B."/>
            <person name="Cannon C."/>
            <person name="Castanera R."/>
            <person name="Culley D."/>
            <person name="Daum C."/>
            <person name="Ezra D."/>
            <person name="Gonzalez J."/>
            <person name="Henrissat B."/>
            <person name="Kuo A."/>
            <person name="Liang C."/>
            <person name="Lipzen A."/>
            <person name="Lutzoni F."/>
            <person name="Magnuson J."/>
            <person name="Mondo S."/>
            <person name="Nolan M."/>
            <person name="Ohm R."/>
            <person name="Pangilinan J."/>
            <person name="Park H.-J."/>
            <person name="Ramirez L."/>
            <person name="Alfaro M."/>
            <person name="Sun H."/>
            <person name="Tritt A."/>
            <person name="Yoshinaga Y."/>
            <person name="Zwiers L.-H."/>
            <person name="Turgeon B."/>
            <person name="Goodwin S."/>
            <person name="Spatafora J."/>
            <person name="Crous P."/>
            <person name="Grigoriev I."/>
        </authorList>
    </citation>
    <scope>NUCLEOTIDE SEQUENCE</scope>
    <source>
        <strain evidence="2">ATCC 36951</strain>
    </source>
</reference>
<dbReference type="Proteomes" id="UP000799537">
    <property type="component" value="Unassembled WGS sequence"/>
</dbReference>
<sequence>MEDIEETLKKMELAGSAEGHGERKGAGDKSTETGHEAGLENDGVEGKDDEEEDKTAVAGLGGVLKGDEDGKKLAGDDEKGEEKEHGAVVEDDEDEHEHKTVVKNDGNEKIVKEEDEAGIKDGEDATDKHGIAEPQPLAGPSAIEAATGDENVEDLSDAEFPTEALPQDRCEADSDLDYEHNPVKDTHKPMPSNVDPALGIRFMSKTKTASKHGLHIIKKRPKSVYENVTFIDCKFQATGTTTFLDCQLRNVTFEDCRFKNVNRFDDMIATNTEFHGVKFDGYWNDKTYDGDVVVHQPELHQRPLAPRQPPPPVWDDRDPRLDEFFHYNSLLERVRQPAGLKIEGGEHEFYYLVNFLACTFDAKNPTVFKNCALQQVTFKNCHFSGSRFVNYYAFGLKVNECTFHDSKFVNVDGEEVRYYGLPQRLKDDFMELSKLKAKHEEELAKKKKTEEESKQVENTKEEGSKEEGAESSEKAAADSGEQEQQQEPVGDETRKIGCLAPWRTSERSFRFKQRTSTRPLHHNTPHTTCYRCLDDLVDVGSMENDIRKLLDRLLLNPRTEGDEPTNSTSPVAATEYDAAAAAADSEGDSGSDLDGGADLGNLTDDDRAGDSGVLVPALPSRPSNVGELPDVCFKKCDELIFPPEHGLTISTEGRYTRYFCLTFIDCQFESSGMTTFAGCQLNFVTFEGCTFKGVNQFINIIGDGLCYTKCTFDNHWETNLRHDSNIHLVSLTFEGTRHNGYLDQSEADWRSDLVKEQEREFDSWSKHPRVPGVIHTEDEDGIWKSGGRGLMLKDNREHELYREVYFINCTFDASKPTIFDNCVLDAVTFKNGSFSGSRFENFYAKGLKATNCTFNDCQYVNVARPDHEVLNAARKADPEAVESDGCRRDA</sequence>
<name>A0A6A6CLQ2_ZASCE</name>
<feature type="compositionally biased region" description="Basic and acidic residues" evidence="1">
    <location>
        <begin position="96"/>
        <end position="131"/>
    </location>
</feature>
<accession>A0A6A6CLQ2</accession>
<feature type="region of interest" description="Disordered" evidence="1">
    <location>
        <begin position="442"/>
        <end position="497"/>
    </location>
</feature>
<proteinExistence type="predicted"/>
<dbReference type="GeneID" id="54565639"/>
<feature type="compositionally biased region" description="Basic and acidic residues" evidence="1">
    <location>
        <begin position="442"/>
        <end position="476"/>
    </location>
</feature>
<feature type="compositionally biased region" description="Basic and acidic residues" evidence="1">
    <location>
        <begin position="65"/>
        <end position="88"/>
    </location>
</feature>
<feature type="compositionally biased region" description="Low complexity" evidence="1">
    <location>
        <begin position="592"/>
        <end position="602"/>
    </location>
</feature>
<dbReference type="RefSeq" id="XP_033669003.1">
    <property type="nucleotide sequence ID" value="XM_033812367.1"/>
</dbReference>
<evidence type="ECO:0000256" key="1">
    <source>
        <dbReference type="SAM" id="MobiDB-lite"/>
    </source>
</evidence>
<dbReference type="Gene3D" id="2.160.20.80">
    <property type="entry name" value="E3 ubiquitin-protein ligase SopA"/>
    <property type="match status" value="3"/>
</dbReference>
<feature type="compositionally biased region" description="Basic and acidic residues" evidence="1">
    <location>
        <begin position="19"/>
        <end position="38"/>
    </location>
</feature>
<dbReference type="SUPFAM" id="SSF141571">
    <property type="entry name" value="Pentapeptide repeat-like"/>
    <property type="match status" value="1"/>
</dbReference>
<protein>
    <submittedName>
        <fullName evidence="2">Uncharacterized protein</fullName>
    </submittedName>
</protein>
<feature type="compositionally biased region" description="Basic and acidic residues" evidence="1">
    <location>
        <begin position="1"/>
        <end position="12"/>
    </location>
</feature>
<dbReference type="EMBL" id="ML993591">
    <property type="protein sequence ID" value="KAF2168114.1"/>
    <property type="molecule type" value="Genomic_DNA"/>
</dbReference>
<evidence type="ECO:0000313" key="2">
    <source>
        <dbReference type="EMBL" id="KAF2168114.1"/>
    </source>
</evidence>
<feature type="region of interest" description="Disordered" evidence="1">
    <location>
        <begin position="578"/>
        <end position="621"/>
    </location>
</feature>
<evidence type="ECO:0000313" key="3">
    <source>
        <dbReference type="Proteomes" id="UP000799537"/>
    </source>
</evidence>
<dbReference type="AlphaFoldDB" id="A0A6A6CLQ2"/>
<feature type="region of interest" description="Disordered" evidence="1">
    <location>
        <begin position="1"/>
        <end position="141"/>
    </location>
</feature>
<keyword evidence="3" id="KW-1185">Reference proteome</keyword>
<organism evidence="2 3">
    <name type="scientific">Zasmidium cellare ATCC 36951</name>
    <dbReference type="NCBI Taxonomy" id="1080233"/>
    <lineage>
        <taxon>Eukaryota</taxon>
        <taxon>Fungi</taxon>
        <taxon>Dikarya</taxon>
        <taxon>Ascomycota</taxon>
        <taxon>Pezizomycotina</taxon>
        <taxon>Dothideomycetes</taxon>
        <taxon>Dothideomycetidae</taxon>
        <taxon>Mycosphaerellales</taxon>
        <taxon>Mycosphaerellaceae</taxon>
        <taxon>Zasmidium</taxon>
    </lineage>
</organism>